<evidence type="ECO:0000313" key="1">
    <source>
        <dbReference type="EMBL" id="KKL91610.1"/>
    </source>
</evidence>
<evidence type="ECO:0008006" key="2">
    <source>
        <dbReference type="Google" id="ProtNLM"/>
    </source>
</evidence>
<accession>A0A0F9ICQ8</accession>
<gene>
    <name evidence="1" type="ORF">LCGC14_1892930</name>
</gene>
<dbReference type="AlphaFoldDB" id="A0A0F9ICQ8"/>
<protein>
    <recommendedName>
        <fullName evidence="2">PEGA domain-containing protein</fullName>
    </recommendedName>
</protein>
<dbReference type="EMBL" id="LAZR01019686">
    <property type="protein sequence ID" value="KKL91610.1"/>
    <property type="molecule type" value="Genomic_DNA"/>
</dbReference>
<sequence length="125" mass="13418">MRACKVVLMLVCVCLSGCATIISGKRQYVFVTSDPPGATVTADSGMSVVTPGKINLERKHKHLLTASLPGYESTDRRIGKKLNGWIFAGILWDFGIFSIPTDLITGAANTLTPGEVHFHLTAEGK</sequence>
<reference evidence="1" key="1">
    <citation type="journal article" date="2015" name="Nature">
        <title>Complex archaea that bridge the gap between prokaryotes and eukaryotes.</title>
        <authorList>
            <person name="Spang A."/>
            <person name="Saw J.H."/>
            <person name="Jorgensen S.L."/>
            <person name="Zaremba-Niedzwiedzka K."/>
            <person name="Martijn J."/>
            <person name="Lind A.E."/>
            <person name="van Eijk R."/>
            <person name="Schleper C."/>
            <person name="Guy L."/>
            <person name="Ettema T.J."/>
        </authorList>
    </citation>
    <scope>NUCLEOTIDE SEQUENCE</scope>
</reference>
<comment type="caution">
    <text evidence="1">The sequence shown here is derived from an EMBL/GenBank/DDBJ whole genome shotgun (WGS) entry which is preliminary data.</text>
</comment>
<name>A0A0F9ICQ8_9ZZZZ</name>
<organism evidence="1">
    <name type="scientific">marine sediment metagenome</name>
    <dbReference type="NCBI Taxonomy" id="412755"/>
    <lineage>
        <taxon>unclassified sequences</taxon>
        <taxon>metagenomes</taxon>
        <taxon>ecological metagenomes</taxon>
    </lineage>
</organism>
<proteinExistence type="predicted"/>